<evidence type="ECO:0000256" key="1">
    <source>
        <dbReference type="ARBA" id="ARBA00001946"/>
    </source>
</evidence>
<dbReference type="PANTHER" id="PTHR11236">
    <property type="entry name" value="AMINOBENZOATE/ANTHRANILATE SYNTHASE"/>
    <property type="match status" value="1"/>
</dbReference>
<organism evidence="11">
    <name type="scientific">marine metagenome</name>
    <dbReference type="NCBI Taxonomy" id="408172"/>
    <lineage>
        <taxon>unclassified sequences</taxon>
        <taxon>metagenomes</taxon>
        <taxon>ecological metagenomes</taxon>
    </lineage>
</organism>
<evidence type="ECO:0000256" key="6">
    <source>
        <dbReference type="ARBA" id="ARBA00023239"/>
    </source>
</evidence>
<reference evidence="11" key="1">
    <citation type="submission" date="2018-05" db="EMBL/GenBank/DDBJ databases">
        <authorList>
            <person name="Lanie J.A."/>
            <person name="Ng W.-L."/>
            <person name="Kazmierczak K.M."/>
            <person name="Andrzejewski T.M."/>
            <person name="Davidsen T.M."/>
            <person name="Wayne K.J."/>
            <person name="Tettelin H."/>
            <person name="Glass J.I."/>
            <person name="Rusch D."/>
            <person name="Podicherti R."/>
            <person name="Tsui H.-C.T."/>
            <person name="Winkler M.E."/>
        </authorList>
    </citation>
    <scope>NUCLEOTIDE SEQUENCE</scope>
</reference>
<evidence type="ECO:0000256" key="5">
    <source>
        <dbReference type="ARBA" id="ARBA00022842"/>
    </source>
</evidence>
<dbReference type="Pfam" id="PF00425">
    <property type="entry name" value="Chorismate_bind"/>
    <property type="match status" value="1"/>
</dbReference>
<comment type="function">
    <text evidence="7">Part of a heterotetrameric complex that catalyzes the two-step biosynthesis of anthranilate, an intermediate in the biosynthesis of L-tryptophan. In the first step, the glutamine-binding beta subunit (TrpG) of anthranilate synthase (AS) provides the glutamine amidotransferase activity which generates ammonia as a substrate that, along with chorismate, is used in the second step, catalyzed by the large alpha subunit of AS (TrpE) to produce anthranilate. In the absence of TrpG, TrpE can synthesize anthranilate directly from chorismate and high concentrations of ammonia.</text>
</comment>
<evidence type="ECO:0000313" key="11">
    <source>
        <dbReference type="EMBL" id="SVB00270.1"/>
    </source>
</evidence>
<evidence type="ECO:0000256" key="7">
    <source>
        <dbReference type="ARBA" id="ARBA00025634"/>
    </source>
</evidence>
<dbReference type="Gene3D" id="3.60.120.10">
    <property type="entry name" value="Anthranilate synthase"/>
    <property type="match status" value="1"/>
</dbReference>
<feature type="domain" description="Anthranilate synthase component I N-terminal" evidence="10">
    <location>
        <begin position="11"/>
        <end position="85"/>
    </location>
</feature>
<dbReference type="InterPro" id="IPR005801">
    <property type="entry name" value="ADC_synthase"/>
</dbReference>
<dbReference type="EMBL" id="UINC01025173">
    <property type="protein sequence ID" value="SVB00270.1"/>
    <property type="molecule type" value="Genomic_DNA"/>
</dbReference>
<dbReference type="InterPro" id="IPR019999">
    <property type="entry name" value="Anth_synth_I-like"/>
</dbReference>
<evidence type="ECO:0000259" key="10">
    <source>
        <dbReference type="Pfam" id="PF04715"/>
    </source>
</evidence>
<keyword evidence="4" id="KW-0479">Metal-binding</keyword>
<comment type="subunit">
    <text evidence="2">Heterotetramer consisting of two non-identical subunits: a beta subunit (TrpG) and a large alpha subunit (TrpE).</text>
</comment>
<dbReference type="GO" id="GO:0004049">
    <property type="term" value="F:anthranilate synthase activity"/>
    <property type="evidence" value="ECO:0007669"/>
    <property type="project" value="UniProtKB-EC"/>
</dbReference>
<dbReference type="PRINTS" id="PR00095">
    <property type="entry name" value="ANTSNTHASEI"/>
</dbReference>
<evidence type="ECO:0000256" key="8">
    <source>
        <dbReference type="ARBA" id="ARBA00047683"/>
    </source>
</evidence>
<dbReference type="InterPro" id="IPR015890">
    <property type="entry name" value="Chorismate_C"/>
</dbReference>
<dbReference type="InterPro" id="IPR006805">
    <property type="entry name" value="Anth_synth_I_N"/>
</dbReference>
<keyword evidence="5" id="KW-0460">Magnesium</keyword>
<dbReference type="GO" id="GO:0046872">
    <property type="term" value="F:metal ion binding"/>
    <property type="evidence" value="ECO:0007669"/>
    <property type="project" value="UniProtKB-KW"/>
</dbReference>
<evidence type="ECO:0000256" key="3">
    <source>
        <dbReference type="ARBA" id="ARBA00020653"/>
    </source>
</evidence>
<keyword evidence="6" id="KW-0456">Lyase</keyword>
<comment type="cofactor">
    <cofactor evidence="1">
        <name>Mg(2+)</name>
        <dbReference type="ChEBI" id="CHEBI:18420"/>
    </cofactor>
</comment>
<dbReference type="PANTHER" id="PTHR11236:SF48">
    <property type="entry name" value="ISOCHORISMATE SYNTHASE MENF"/>
    <property type="match status" value="1"/>
</dbReference>
<sequence>MDNNLDLSFLSKEPITSLKELLKFSKIDKDKTTPPFPVMVGYLGYPMIRLMEDIKLKNPDQINIPDAVMIRPKFVAVFDNIKDTINIMTSIYPDKKVNPEKAFNKAWDYVNAAIEKLNKEIQIITIEDENKERPITFKSNYTKEEYFKIIEKAKSYIRKGDIFQVVTSQRFESVYFLDAVTLYRSLRRLNPSPFLVNLNFDTFGLVASSPEILVRLRDNKITIRPIAGTRKRGKNLTEDLKLSKDLLTDEKELAEHLMLLDLGRNDVGRVAKIDTVKVTEKMIIEYYSHVMHIVSNVEGTIDSKYDAIDALISGFPAGTVSGAPKIRAMEIIEELEKINRSFYGGAMGYFDSNGQM</sequence>
<dbReference type="SUPFAM" id="SSF56322">
    <property type="entry name" value="ADC synthase"/>
    <property type="match status" value="1"/>
</dbReference>
<dbReference type="GO" id="GO:0000162">
    <property type="term" value="P:L-tryptophan biosynthetic process"/>
    <property type="evidence" value="ECO:0007669"/>
    <property type="project" value="TreeGrafter"/>
</dbReference>
<evidence type="ECO:0000256" key="4">
    <source>
        <dbReference type="ARBA" id="ARBA00022723"/>
    </source>
</evidence>
<dbReference type="Pfam" id="PF04715">
    <property type="entry name" value="Anth_synt_I_N"/>
    <property type="match status" value="1"/>
</dbReference>
<evidence type="ECO:0000259" key="9">
    <source>
        <dbReference type="Pfam" id="PF00425"/>
    </source>
</evidence>
<feature type="domain" description="Chorismate-utilising enzyme C-terminal" evidence="9">
    <location>
        <begin position="143"/>
        <end position="356"/>
    </location>
</feature>
<proteinExistence type="predicted"/>
<gene>
    <name evidence="11" type="ORF">METZ01_LOCUS153124</name>
</gene>
<name>A0A382AFD0_9ZZZZ</name>
<comment type="catalytic activity">
    <reaction evidence="8">
        <text>chorismate + L-glutamine = anthranilate + pyruvate + L-glutamate + H(+)</text>
        <dbReference type="Rhea" id="RHEA:21732"/>
        <dbReference type="ChEBI" id="CHEBI:15361"/>
        <dbReference type="ChEBI" id="CHEBI:15378"/>
        <dbReference type="ChEBI" id="CHEBI:16567"/>
        <dbReference type="ChEBI" id="CHEBI:29748"/>
        <dbReference type="ChEBI" id="CHEBI:29985"/>
        <dbReference type="ChEBI" id="CHEBI:58359"/>
        <dbReference type="EC" id="4.1.3.27"/>
    </reaction>
</comment>
<evidence type="ECO:0000256" key="2">
    <source>
        <dbReference type="ARBA" id="ARBA00011575"/>
    </source>
</evidence>
<protein>
    <recommendedName>
        <fullName evidence="3">Anthranilate synthase component 1</fullName>
    </recommendedName>
</protein>
<dbReference type="AlphaFoldDB" id="A0A382AFD0"/>
<accession>A0A382AFD0</accession>
<feature type="non-terminal residue" evidence="11">
    <location>
        <position position="356"/>
    </location>
</feature>